<dbReference type="Pfam" id="PF18942">
    <property type="entry name" value="DUF5689"/>
    <property type="match status" value="1"/>
</dbReference>
<reference evidence="4" key="1">
    <citation type="journal article" date="2019" name="Int. J. Syst. Evol. Microbiol.">
        <title>The Global Catalogue of Microorganisms (GCM) 10K type strain sequencing project: providing services to taxonomists for standard genome sequencing and annotation.</title>
        <authorList>
            <consortium name="The Broad Institute Genomics Platform"/>
            <consortium name="The Broad Institute Genome Sequencing Center for Infectious Disease"/>
            <person name="Wu L."/>
            <person name="Ma J."/>
        </authorList>
    </citation>
    <scope>NUCLEOTIDE SEQUENCE [LARGE SCALE GENOMIC DNA]</scope>
    <source>
        <strain evidence="4">KCTC 52644</strain>
    </source>
</reference>
<dbReference type="RefSeq" id="WP_379806071.1">
    <property type="nucleotide sequence ID" value="NZ_JBHUOL010000012.1"/>
</dbReference>
<keyword evidence="4" id="KW-1185">Reference proteome</keyword>
<proteinExistence type="predicted"/>
<feature type="domain" description="DUF5689" evidence="2">
    <location>
        <begin position="38"/>
        <end position="267"/>
    </location>
</feature>
<evidence type="ECO:0000313" key="3">
    <source>
        <dbReference type="EMBL" id="MFD2908495.1"/>
    </source>
</evidence>
<sequence length="467" mass="50465">MKNLKIIATIAFIATLSSCVNGDDYGGPDEICVSIDKTKEVSAITNIATGTPEQYTTDLELVDYIEAYVTSSDEGGNIYKSISMMSLDGLKGFSMPVDNYNLYTEFEPGRKVTIKLDNSVYYNKQQGSTVIGALFSGNVGRLSGIQYKDVILRSCEKVDEESIVKHLTIAQAKNDQYLNMLIEFDAVQFADASVGKTYFDKTLNPVPTFTATNHNIRDASGNTITVRISEFANFATKKVATGNGKIRGVLTKFSGAYQFMVRTEKDIQLTGDRIDTTIPTDPIDPTAPTNLLFAGSDFENFTTLNTSLNSFGLQPYATQGIGTGALGTNSLYLNGTAPINEYVFTALAASHGTIPANPTKITFWVKGTSAKSLSINITRSTGGYDVFNLDNLSTTAVVLNKTALNTNGNGNGVNSYTGNINTNGQWVKITLNITGITINSSNTGDMFALKVGKDALYNLHIDNIEIQ</sequence>
<name>A0ABW5Z865_9FLAO</name>
<dbReference type="InterPro" id="IPR043744">
    <property type="entry name" value="DUF5689"/>
</dbReference>
<evidence type="ECO:0000313" key="4">
    <source>
        <dbReference type="Proteomes" id="UP001597549"/>
    </source>
</evidence>
<evidence type="ECO:0000256" key="1">
    <source>
        <dbReference type="SAM" id="SignalP"/>
    </source>
</evidence>
<feature type="signal peptide" evidence="1">
    <location>
        <begin position="1"/>
        <end position="22"/>
    </location>
</feature>
<feature type="chain" id="PRO_5045655428" evidence="1">
    <location>
        <begin position="23"/>
        <end position="467"/>
    </location>
</feature>
<organism evidence="3 4">
    <name type="scientific">Flavobacterium ardleyense</name>
    <dbReference type="NCBI Taxonomy" id="2038737"/>
    <lineage>
        <taxon>Bacteria</taxon>
        <taxon>Pseudomonadati</taxon>
        <taxon>Bacteroidota</taxon>
        <taxon>Flavobacteriia</taxon>
        <taxon>Flavobacteriales</taxon>
        <taxon>Flavobacteriaceae</taxon>
        <taxon>Flavobacterium</taxon>
    </lineage>
</organism>
<dbReference type="PROSITE" id="PS51257">
    <property type="entry name" value="PROKAR_LIPOPROTEIN"/>
    <property type="match status" value="1"/>
</dbReference>
<dbReference type="Proteomes" id="UP001597549">
    <property type="component" value="Unassembled WGS sequence"/>
</dbReference>
<evidence type="ECO:0000259" key="2">
    <source>
        <dbReference type="Pfam" id="PF18942"/>
    </source>
</evidence>
<comment type="caution">
    <text evidence="3">The sequence shown here is derived from an EMBL/GenBank/DDBJ whole genome shotgun (WGS) entry which is preliminary data.</text>
</comment>
<protein>
    <submittedName>
        <fullName evidence="3">DUF5689 domain-containing protein</fullName>
    </submittedName>
</protein>
<keyword evidence="1" id="KW-0732">Signal</keyword>
<gene>
    <name evidence="3" type="ORF">ACFSX9_07075</name>
</gene>
<dbReference type="EMBL" id="JBHUOL010000012">
    <property type="protein sequence ID" value="MFD2908495.1"/>
    <property type="molecule type" value="Genomic_DNA"/>
</dbReference>
<accession>A0ABW5Z865</accession>